<reference evidence="1" key="1">
    <citation type="submission" date="2019-08" db="EMBL/GenBank/DDBJ databases">
        <authorList>
            <person name="Kucharzyk K."/>
            <person name="Murdoch R.W."/>
            <person name="Higgins S."/>
            <person name="Loffler F."/>
        </authorList>
    </citation>
    <scope>NUCLEOTIDE SEQUENCE</scope>
</reference>
<dbReference type="AlphaFoldDB" id="A0A644X103"/>
<gene>
    <name evidence="1" type="ORF">SDC9_54163</name>
</gene>
<protein>
    <submittedName>
        <fullName evidence="1">Uncharacterized protein</fullName>
    </submittedName>
</protein>
<accession>A0A644X103</accession>
<dbReference type="EMBL" id="VSSQ01001383">
    <property type="protein sequence ID" value="MPM07854.1"/>
    <property type="molecule type" value="Genomic_DNA"/>
</dbReference>
<organism evidence="1">
    <name type="scientific">bioreactor metagenome</name>
    <dbReference type="NCBI Taxonomy" id="1076179"/>
    <lineage>
        <taxon>unclassified sequences</taxon>
        <taxon>metagenomes</taxon>
        <taxon>ecological metagenomes</taxon>
    </lineage>
</organism>
<proteinExistence type="predicted"/>
<evidence type="ECO:0000313" key="1">
    <source>
        <dbReference type="EMBL" id="MPM07854.1"/>
    </source>
</evidence>
<comment type="caution">
    <text evidence="1">The sequence shown here is derived from an EMBL/GenBank/DDBJ whole genome shotgun (WGS) entry which is preliminary data.</text>
</comment>
<sequence length="130" mass="14652">MVKYQGKNSNYQLNADKLKKIFHAQASGFFSAEDGAAFLKDYDELTKTFPAKEYALIIDAAELKPSSPEVAQALGVLLKRYMDVPFKKRLFITKGNVVTISQFKRLGKEIPGWTESVQYVDNINEALKNV</sequence>
<name>A0A644X103_9ZZZZ</name>